<accession>A0A388JW58</accession>
<dbReference type="Gramene" id="GBG61993">
    <property type="protein sequence ID" value="GBG61993"/>
    <property type="gene ID" value="CBR_g26156"/>
</dbReference>
<dbReference type="STRING" id="69332.A0A388JW58"/>
<sequence>MLSACSSNKTAAAQPITSQSPASLPLARNAGEQLLVAIAAQPDLSTFMVALRTSNADAHLSAYAVESGVTVFAPSNTAFNDLGAELLDCLLIDPAANELLAQILSYHIIPGKVYSVKSLQSFSSLETAAGPSISLEHGGNGEDVIINDAALITGPNAIVITNATVHIISALLLTSTVESDMIHVCGGQGPQSSKALGSARPPVSIIGRESGML</sequence>
<evidence type="ECO:0000313" key="2">
    <source>
        <dbReference type="EMBL" id="GBG61993.1"/>
    </source>
</evidence>
<evidence type="ECO:0000313" key="3">
    <source>
        <dbReference type="Proteomes" id="UP000265515"/>
    </source>
</evidence>
<proteinExistence type="predicted"/>
<dbReference type="EMBL" id="BFEA01000024">
    <property type="protein sequence ID" value="GBG61993.1"/>
    <property type="molecule type" value="Genomic_DNA"/>
</dbReference>
<protein>
    <recommendedName>
        <fullName evidence="1">FAS1 domain-containing protein</fullName>
    </recommendedName>
</protein>
<dbReference type="PANTHER" id="PTHR10900">
    <property type="entry name" value="PERIOSTIN-RELATED"/>
    <property type="match status" value="1"/>
</dbReference>
<dbReference type="InterPro" id="IPR050904">
    <property type="entry name" value="Adhesion/Biosynth-related"/>
</dbReference>
<evidence type="ECO:0000259" key="1">
    <source>
        <dbReference type="PROSITE" id="PS50213"/>
    </source>
</evidence>
<reference evidence="2 3" key="1">
    <citation type="journal article" date="2018" name="Cell">
        <title>The Chara Genome: Secondary Complexity and Implications for Plant Terrestrialization.</title>
        <authorList>
            <person name="Nishiyama T."/>
            <person name="Sakayama H."/>
            <person name="Vries J.D."/>
            <person name="Buschmann H."/>
            <person name="Saint-Marcoux D."/>
            <person name="Ullrich K.K."/>
            <person name="Haas F.B."/>
            <person name="Vanderstraeten L."/>
            <person name="Becker D."/>
            <person name="Lang D."/>
            <person name="Vosolsobe S."/>
            <person name="Rombauts S."/>
            <person name="Wilhelmsson P.K.I."/>
            <person name="Janitza P."/>
            <person name="Kern R."/>
            <person name="Heyl A."/>
            <person name="Rumpler F."/>
            <person name="Villalobos L.I.A.C."/>
            <person name="Clay J.M."/>
            <person name="Skokan R."/>
            <person name="Toyoda A."/>
            <person name="Suzuki Y."/>
            <person name="Kagoshima H."/>
            <person name="Schijlen E."/>
            <person name="Tajeshwar N."/>
            <person name="Catarino B."/>
            <person name="Hetherington A.J."/>
            <person name="Saltykova A."/>
            <person name="Bonnot C."/>
            <person name="Breuninger H."/>
            <person name="Symeonidi A."/>
            <person name="Radhakrishnan G.V."/>
            <person name="Van Nieuwerburgh F."/>
            <person name="Deforce D."/>
            <person name="Chang C."/>
            <person name="Karol K.G."/>
            <person name="Hedrich R."/>
            <person name="Ulvskov P."/>
            <person name="Glockner G."/>
            <person name="Delwiche C.F."/>
            <person name="Petrasek J."/>
            <person name="Van de Peer Y."/>
            <person name="Friml J."/>
            <person name="Beilby M."/>
            <person name="Dolan L."/>
            <person name="Kohara Y."/>
            <person name="Sugano S."/>
            <person name="Fujiyama A."/>
            <person name="Delaux P.-M."/>
            <person name="Quint M."/>
            <person name="TheiBen G."/>
            <person name="Hagemann M."/>
            <person name="Harholt J."/>
            <person name="Dunand C."/>
            <person name="Zachgo S."/>
            <person name="Langdale J."/>
            <person name="Maumus F."/>
            <person name="Straeten D.V.D."/>
            <person name="Gould S.B."/>
            <person name="Rensing S.A."/>
        </authorList>
    </citation>
    <scope>NUCLEOTIDE SEQUENCE [LARGE SCALE GENOMIC DNA]</scope>
    <source>
        <strain evidence="2 3">S276</strain>
    </source>
</reference>
<dbReference type="SMART" id="SM00554">
    <property type="entry name" value="FAS1"/>
    <property type="match status" value="1"/>
</dbReference>
<dbReference type="Proteomes" id="UP000265515">
    <property type="component" value="Unassembled WGS sequence"/>
</dbReference>
<dbReference type="AlphaFoldDB" id="A0A388JW58"/>
<dbReference type="Pfam" id="PF02469">
    <property type="entry name" value="Fasciclin"/>
    <property type="match status" value="1"/>
</dbReference>
<keyword evidence="3" id="KW-1185">Reference proteome</keyword>
<dbReference type="OrthoDB" id="286301at2759"/>
<dbReference type="PANTHER" id="PTHR10900:SF77">
    <property type="entry name" value="FI19380P1"/>
    <property type="match status" value="1"/>
</dbReference>
<gene>
    <name evidence="2" type="ORF">CBR_g26156</name>
</gene>
<dbReference type="GO" id="GO:0005615">
    <property type="term" value="C:extracellular space"/>
    <property type="evidence" value="ECO:0007669"/>
    <property type="project" value="TreeGrafter"/>
</dbReference>
<dbReference type="Gene3D" id="2.30.180.10">
    <property type="entry name" value="FAS1 domain"/>
    <property type="match status" value="1"/>
</dbReference>
<dbReference type="InterPro" id="IPR036378">
    <property type="entry name" value="FAS1_dom_sf"/>
</dbReference>
<organism evidence="2 3">
    <name type="scientific">Chara braunii</name>
    <name type="common">Braun's stonewort</name>
    <dbReference type="NCBI Taxonomy" id="69332"/>
    <lineage>
        <taxon>Eukaryota</taxon>
        <taxon>Viridiplantae</taxon>
        <taxon>Streptophyta</taxon>
        <taxon>Charophyceae</taxon>
        <taxon>Charales</taxon>
        <taxon>Characeae</taxon>
        <taxon>Chara</taxon>
    </lineage>
</organism>
<dbReference type="InterPro" id="IPR000782">
    <property type="entry name" value="FAS1_domain"/>
</dbReference>
<feature type="domain" description="FAS1" evidence="1">
    <location>
        <begin position="31"/>
        <end position="172"/>
    </location>
</feature>
<comment type="caution">
    <text evidence="2">The sequence shown here is derived from an EMBL/GenBank/DDBJ whole genome shotgun (WGS) entry which is preliminary data.</text>
</comment>
<dbReference type="PROSITE" id="PS50213">
    <property type="entry name" value="FAS1"/>
    <property type="match status" value="1"/>
</dbReference>
<name>A0A388JW58_CHABU</name>
<dbReference type="SUPFAM" id="SSF82153">
    <property type="entry name" value="FAS1 domain"/>
    <property type="match status" value="1"/>
</dbReference>